<evidence type="ECO:0000256" key="2">
    <source>
        <dbReference type="PROSITE-ProRule" id="PRU00335"/>
    </source>
</evidence>
<dbReference type="PANTHER" id="PTHR30055:SF209">
    <property type="entry name" value="POSSIBLE TRANSCRIPTIONAL REGULATORY PROTEIN (PROBABLY TETR-FAMILY)"/>
    <property type="match status" value="1"/>
</dbReference>
<protein>
    <submittedName>
        <fullName evidence="4">TetR family transcriptional regulator</fullName>
    </submittedName>
</protein>
<proteinExistence type="predicted"/>
<dbReference type="Proteomes" id="UP000185696">
    <property type="component" value="Unassembled WGS sequence"/>
</dbReference>
<dbReference type="AlphaFoldDB" id="A0A7Z0WTM1"/>
<dbReference type="InterPro" id="IPR001647">
    <property type="entry name" value="HTH_TetR"/>
</dbReference>
<dbReference type="PANTHER" id="PTHR30055">
    <property type="entry name" value="HTH-TYPE TRANSCRIPTIONAL REGULATOR RUTR"/>
    <property type="match status" value="1"/>
</dbReference>
<dbReference type="PROSITE" id="PS50977">
    <property type="entry name" value="HTH_TETR_2"/>
    <property type="match status" value="1"/>
</dbReference>
<evidence type="ECO:0000256" key="1">
    <source>
        <dbReference type="ARBA" id="ARBA00023125"/>
    </source>
</evidence>
<dbReference type="InterPro" id="IPR050109">
    <property type="entry name" value="HTH-type_TetR-like_transc_reg"/>
</dbReference>
<evidence type="ECO:0000259" key="3">
    <source>
        <dbReference type="PROSITE" id="PS50977"/>
    </source>
</evidence>
<dbReference type="PRINTS" id="PR00455">
    <property type="entry name" value="HTHTETR"/>
</dbReference>
<evidence type="ECO:0000313" key="5">
    <source>
        <dbReference type="Proteomes" id="UP000185696"/>
    </source>
</evidence>
<dbReference type="GO" id="GO:0003700">
    <property type="term" value="F:DNA-binding transcription factor activity"/>
    <property type="evidence" value="ECO:0007669"/>
    <property type="project" value="TreeGrafter"/>
</dbReference>
<keyword evidence="5" id="KW-1185">Reference proteome</keyword>
<dbReference type="Pfam" id="PF00440">
    <property type="entry name" value="TetR_N"/>
    <property type="match status" value="1"/>
</dbReference>
<organism evidence="4 5">
    <name type="scientific">Actinophytocola xinjiangensis</name>
    <dbReference type="NCBI Taxonomy" id="485602"/>
    <lineage>
        <taxon>Bacteria</taxon>
        <taxon>Bacillati</taxon>
        <taxon>Actinomycetota</taxon>
        <taxon>Actinomycetes</taxon>
        <taxon>Pseudonocardiales</taxon>
        <taxon>Pseudonocardiaceae</taxon>
    </lineage>
</organism>
<dbReference type="OrthoDB" id="4542210at2"/>
<gene>
    <name evidence="4" type="ORF">BLA60_03955</name>
</gene>
<feature type="DNA-binding region" description="H-T-H motif" evidence="2">
    <location>
        <begin position="44"/>
        <end position="63"/>
    </location>
</feature>
<keyword evidence="1 2" id="KW-0238">DNA-binding</keyword>
<dbReference type="EMBL" id="MSIF01000001">
    <property type="protein sequence ID" value="OLF14299.1"/>
    <property type="molecule type" value="Genomic_DNA"/>
</dbReference>
<dbReference type="SUPFAM" id="SSF46689">
    <property type="entry name" value="Homeodomain-like"/>
    <property type="match status" value="1"/>
</dbReference>
<dbReference type="InterPro" id="IPR009057">
    <property type="entry name" value="Homeodomain-like_sf"/>
</dbReference>
<name>A0A7Z0WTM1_9PSEU</name>
<feature type="domain" description="HTH tetR-type" evidence="3">
    <location>
        <begin position="21"/>
        <end position="81"/>
    </location>
</feature>
<dbReference type="GO" id="GO:0000976">
    <property type="term" value="F:transcription cis-regulatory region binding"/>
    <property type="evidence" value="ECO:0007669"/>
    <property type="project" value="TreeGrafter"/>
</dbReference>
<accession>A0A7Z0WTM1</accession>
<sequence length="193" mass="20481">MRSGCQLGRLRLVTRERADAARNRAKILAAAADLVTTRGIEALGMAEVAAASGVGVGTLYRRFGDQAGLAHALIDASEREFQQAFLSGPPPLGPGAPPEERIRAFLHGLTDRTLAQLDLLLMAETAGPFARFGGAYEAYHHHLAMLITQTWPDLDASFQADALLAPLAANLVAHRGLDGPTIKAGLDRLLPKA</sequence>
<reference evidence="4 5" key="1">
    <citation type="submission" date="2016-12" db="EMBL/GenBank/DDBJ databases">
        <title>The draft genome sequence of Actinophytocola xinjiangensis.</title>
        <authorList>
            <person name="Wang W."/>
            <person name="Yuan L."/>
        </authorList>
    </citation>
    <scope>NUCLEOTIDE SEQUENCE [LARGE SCALE GENOMIC DNA]</scope>
    <source>
        <strain evidence="4 5">CGMCC 4.4663</strain>
    </source>
</reference>
<evidence type="ECO:0000313" key="4">
    <source>
        <dbReference type="EMBL" id="OLF14299.1"/>
    </source>
</evidence>
<dbReference type="Gene3D" id="1.10.357.10">
    <property type="entry name" value="Tetracycline Repressor, domain 2"/>
    <property type="match status" value="1"/>
</dbReference>
<comment type="caution">
    <text evidence="4">The sequence shown here is derived from an EMBL/GenBank/DDBJ whole genome shotgun (WGS) entry which is preliminary data.</text>
</comment>